<dbReference type="SUPFAM" id="SSF51430">
    <property type="entry name" value="NAD(P)-linked oxidoreductase"/>
    <property type="match status" value="1"/>
</dbReference>
<dbReference type="OrthoDB" id="9773828at2"/>
<dbReference type="EC" id="1.1.1.-" evidence="2"/>
<dbReference type="InterPro" id="IPR023210">
    <property type="entry name" value="NADP_OxRdtase_dom"/>
</dbReference>
<dbReference type="EMBL" id="CP016094">
    <property type="protein sequence ID" value="AOS46224.1"/>
    <property type="molecule type" value="Genomic_DNA"/>
</dbReference>
<dbReference type="CDD" id="cd19086">
    <property type="entry name" value="AKR_AKR11C1"/>
    <property type="match status" value="1"/>
</dbReference>
<dbReference type="Gene3D" id="3.20.20.100">
    <property type="entry name" value="NADP-dependent oxidoreductase domain"/>
    <property type="match status" value="1"/>
</dbReference>
<accession>A0A1D8AZD7</accession>
<dbReference type="RefSeq" id="WP_069963300.1">
    <property type="nucleotide sequence ID" value="NZ_CP016094.1"/>
</dbReference>
<evidence type="ECO:0000313" key="3">
    <source>
        <dbReference type="Proteomes" id="UP000095228"/>
    </source>
</evidence>
<organism evidence="2 3">
    <name type="scientific">Lacunisphaera limnophila</name>
    <dbReference type="NCBI Taxonomy" id="1838286"/>
    <lineage>
        <taxon>Bacteria</taxon>
        <taxon>Pseudomonadati</taxon>
        <taxon>Verrucomicrobiota</taxon>
        <taxon>Opitutia</taxon>
        <taxon>Opitutales</taxon>
        <taxon>Opitutaceae</taxon>
        <taxon>Lacunisphaera</taxon>
    </lineage>
</organism>
<evidence type="ECO:0000259" key="1">
    <source>
        <dbReference type="Pfam" id="PF00248"/>
    </source>
</evidence>
<feature type="domain" description="NADP-dependent oxidoreductase" evidence="1">
    <location>
        <begin position="16"/>
        <end position="313"/>
    </location>
</feature>
<dbReference type="Proteomes" id="UP000095228">
    <property type="component" value="Chromosome"/>
</dbReference>
<sequence length="329" mass="35875">MNTRIFGRTGRGVGEVGLGCWQIGGNWGDVSDETALAVLRTAYELGTTFFDTADVYGGGRSETLIGRFLRETKARDRLFIATKLGRRGDPGWPANFSRAAVRAHTEDSLRRLGLDALDLTQLHCVPPEELKRGELFGWLEELKQEGKLKAYGASVESMDEALWCCAQPGCASLQIIFNIFRQKPIHTLFDVARANGVALIVRLPLASGLLGGRMSATTSFPADDHRNFNRDGQAFNVGETFAGLPFAKGVELADALKPQVPAGQTMAEWALRWCLDFEAISVVIPGAKTPDQARANIRAGSLPPLGATKHVQLAAFYERHVAAYIRGPY</sequence>
<proteinExistence type="predicted"/>
<evidence type="ECO:0000313" key="2">
    <source>
        <dbReference type="EMBL" id="AOS46224.1"/>
    </source>
</evidence>
<reference evidence="2 3" key="1">
    <citation type="submission" date="2016-06" db="EMBL/GenBank/DDBJ databases">
        <title>Three novel species with peptidoglycan cell walls form the new genus Lacunisphaera gen. nov. in the family Opitutaceae of the verrucomicrobial subdivision 4.</title>
        <authorList>
            <person name="Rast P."/>
            <person name="Gloeckner I."/>
            <person name="Jogler M."/>
            <person name="Boedeker C."/>
            <person name="Jeske O."/>
            <person name="Wiegand S."/>
            <person name="Reinhardt R."/>
            <person name="Schumann P."/>
            <person name="Rohde M."/>
            <person name="Spring S."/>
            <person name="Gloeckner F.O."/>
            <person name="Jogler C."/>
        </authorList>
    </citation>
    <scope>NUCLEOTIDE SEQUENCE [LARGE SCALE GENOMIC DNA]</scope>
    <source>
        <strain evidence="2 3">IG16b</strain>
    </source>
</reference>
<dbReference type="PANTHER" id="PTHR43312">
    <property type="entry name" value="D-THREO-ALDOSE 1-DEHYDROGENASE"/>
    <property type="match status" value="1"/>
</dbReference>
<keyword evidence="2" id="KW-0560">Oxidoreductase</keyword>
<gene>
    <name evidence="2" type="primary">yhdN_3</name>
    <name evidence="2" type="ORF">Verru16b_03321</name>
</gene>
<dbReference type="STRING" id="1838286.Verru16b_03321"/>
<dbReference type="InterPro" id="IPR036812">
    <property type="entry name" value="NAD(P)_OxRdtase_dom_sf"/>
</dbReference>
<dbReference type="Pfam" id="PF00248">
    <property type="entry name" value="Aldo_ket_red"/>
    <property type="match status" value="1"/>
</dbReference>
<dbReference type="InterPro" id="IPR053135">
    <property type="entry name" value="AKR2_Oxidoreductase"/>
</dbReference>
<dbReference type="PATRIC" id="fig|1838286.3.peg.3361"/>
<dbReference type="PANTHER" id="PTHR43312:SF1">
    <property type="entry name" value="NADP-DEPENDENT OXIDOREDUCTASE DOMAIN-CONTAINING PROTEIN"/>
    <property type="match status" value="1"/>
</dbReference>
<dbReference type="GO" id="GO:0016491">
    <property type="term" value="F:oxidoreductase activity"/>
    <property type="evidence" value="ECO:0007669"/>
    <property type="project" value="UniProtKB-KW"/>
</dbReference>
<keyword evidence="3" id="KW-1185">Reference proteome</keyword>
<dbReference type="KEGG" id="obg:Verru16b_03321"/>
<dbReference type="AlphaFoldDB" id="A0A1D8AZD7"/>
<protein>
    <submittedName>
        <fullName evidence="2">General stress protein 69</fullName>
        <ecNumber evidence="2">1.1.1.-</ecNumber>
    </submittedName>
</protein>
<name>A0A1D8AZD7_9BACT</name>